<proteinExistence type="predicted"/>
<feature type="compositionally biased region" description="Low complexity" evidence="1">
    <location>
        <begin position="70"/>
        <end position="83"/>
    </location>
</feature>
<dbReference type="Proteomes" id="UP001473302">
    <property type="component" value="Unassembled WGS sequence"/>
</dbReference>
<gene>
    <name evidence="2" type="ORF">MFLAVUS_004081</name>
</gene>
<organism evidence="2 3">
    <name type="scientific">Mucor flavus</name>
    <dbReference type="NCBI Taxonomy" id="439312"/>
    <lineage>
        <taxon>Eukaryota</taxon>
        <taxon>Fungi</taxon>
        <taxon>Fungi incertae sedis</taxon>
        <taxon>Mucoromycota</taxon>
        <taxon>Mucoromycotina</taxon>
        <taxon>Mucoromycetes</taxon>
        <taxon>Mucorales</taxon>
        <taxon>Mucorineae</taxon>
        <taxon>Mucoraceae</taxon>
        <taxon>Mucor</taxon>
    </lineage>
</organism>
<reference evidence="2 3" key="1">
    <citation type="submission" date="2024-04" db="EMBL/GenBank/DDBJ databases">
        <title>genome sequences of Mucor flavus KT1a and Helicostylum pulchrum KT1b strains isolated from the surface of a dry-aged beef.</title>
        <authorList>
            <person name="Toyotome T."/>
            <person name="Hosono M."/>
            <person name="Torimaru M."/>
            <person name="Fukuda K."/>
            <person name="Mikami N."/>
        </authorList>
    </citation>
    <scope>NUCLEOTIDE SEQUENCE [LARGE SCALE GENOMIC DNA]</scope>
    <source>
        <strain evidence="2 3">KT1a</strain>
    </source>
</reference>
<name>A0ABP9YUX9_9FUNG</name>
<evidence type="ECO:0000313" key="3">
    <source>
        <dbReference type="Proteomes" id="UP001473302"/>
    </source>
</evidence>
<feature type="compositionally biased region" description="Polar residues" evidence="1">
    <location>
        <begin position="53"/>
        <end position="66"/>
    </location>
</feature>
<accession>A0ABP9YUX9</accession>
<dbReference type="EMBL" id="BAABUK010000008">
    <property type="protein sequence ID" value="GAA5810657.1"/>
    <property type="molecule type" value="Genomic_DNA"/>
</dbReference>
<evidence type="ECO:0000313" key="2">
    <source>
        <dbReference type="EMBL" id="GAA5810657.1"/>
    </source>
</evidence>
<evidence type="ECO:0000256" key="1">
    <source>
        <dbReference type="SAM" id="MobiDB-lite"/>
    </source>
</evidence>
<sequence>MGLPLWKPRDIEQEQHQHEEYIKHQEDIDEDSWSIFPHQLVQNVYNNNNNNNRRPSTSRHPVNNNPRHLIPATSSIPTATSSSQLRRSRITRRHSMLTSSLMDRRRSSRVHQLPGPATSTSPPVRSELDRRLQQRINEKEDLLEQLQVTVSLLDEFLTARADLGSNFMSLPAFITEDLPAVLQSAASLAAMAPSVLSSFTPPTQNTTNEVSTLHEMVDRLLQIPPYSTRIHNVETNIISAHRRIREQLSLLGTSSIPSPIIRPSLERRPSLLDYHQESNSSL</sequence>
<protein>
    <submittedName>
        <fullName evidence="2">Uncharacterized protein</fullName>
    </submittedName>
</protein>
<feature type="region of interest" description="Disordered" evidence="1">
    <location>
        <begin position="45"/>
        <end position="127"/>
    </location>
</feature>
<keyword evidence="3" id="KW-1185">Reference proteome</keyword>
<comment type="caution">
    <text evidence="2">The sequence shown here is derived from an EMBL/GenBank/DDBJ whole genome shotgun (WGS) entry which is preliminary data.</text>
</comment>
<feature type="compositionally biased region" description="Basic residues" evidence="1">
    <location>
        <begin position="86"/>
        <end position="95"/>
    </location>
</feature>